<dbReference type="OrthoDB" id="266701at2759"/>
<dbReference type="AlphaFoldDB" id="A0A0N1I8J3"/>
<feature type="compositionally biased region" description="Low complexity" evidence="1">
    <location>
        <begin position="79"/>
        <end position="101"/>
    </location>
</feature>
<dbReference type="EMBL" id="LJSK01000008">
    <property type="protein sequence ID" value="KPI90278.1"/>
    <property type="molecule type" value="Genomic_DNA"/>
</dbReference>
<sequence>MKPKQEGRAPAKHQVQSGRTKPVKAVSAASSAKTPAALSCSQCDFDDVADLFSAIKKTKARQMDASATGASAKKDSKTGTKVTTGRKGGSSAATSSFGSNAEAKPVRDGLYHAPQKSLQMSDNEFFSGTWLKADQATTANGGLSVVGGGTDSTEASQELLRKEGVDRIVSMEELTKMLSRNAKAGTTPNCPFDCDCCF</sequence>
<dbReference type="VEuPathDB" id="TriTrypDB:Lsey_0008_0650"/>
<feature type="region of interest" description="Disordered" evidence="1">
    <location>
        <begin position="1"/>
        <end position="38"/>
    </location>
</feature>
<feature type="region of interest" description="Disordered" evidence="1">
    <location>
        <begin position="58"/>
        <end position="104"/>
    </location>
</feature>
<evidence type="ECO:0000256" key="1">
    <source>
        <dbReference type="SAM" id="MobiDB-lite"/>
    </source>
</evidence>
<proteinExistence type="predicted"/>
<organism evidence="2 3">
    <name type="scientific">Leptomonas seymouri</name>
    <dbReference type="NCBI Taxonomy" id="5684"/>
    <lineage>
        <taxon>Eukaryota</taxon>
        <taxon>Discoba</taxon>
        <taxon>Euglenozoa</taxon>
        <taxon>Kinetoplastea</taxon>
        <taxon>Metakinetoplastina</taxon>
        <taxon>Trypanosomatida</taxon>
        <taxon>Trypanosomatidae</taxon>
        <taxon>Leishmaniinae</taxon>
        <taxon>Leptomonas</taxon>
    </lineage>
</organism>
<evidence type="ECO:0000313" key="2">
    <source>
        <dbReference type="EMBL" id="KPI90278.1"/>
    </source>
</evidence>
<gene>
    <name evidence="2" type="ORF">ABL78_0660</name>
</gene>
<feature type="compositionally biased region" description="Low complexity" evidence="1">
    <location>
        <begin position="23"/>
        <end position="37"/>
    </location>
</feature>
<evidence type="ECO:0000313" key="3">
    <source>
        <dbReference type="Proteomes" id="UP000038009"/>
    </source>
</evidence>
<dbReference type="PANTHER" id="PTHR34066:SF1">
    <property type="entry name" value="DUF1764 FAMILY PROTEIN"/>
    <property type="match status" value="1"/>
</dbReference>
<protein>
    <submittedName>
        <fullName evidence="2">Uncharacterized protein</fullName>
    </submittedName>
</protein>
<keyword evidence="3" id="KW-1185">Reference proteome</keyword>
<accession>A0A0N1I8J3</accession>
<dbReference type="Proteomes" id="UP000038009">
    <property type="component" value="Unassembled WGS sequence"/>
</dbReference>
<dbReference type="OMA" id="PEKSVQM"/>
<reference evidence="2 3" key="1">
    <citation type="journal article" date="2015" name="PLoS Pathog.">
        <title>Leptomonas seymouri: Adaptations to the Dixenous Life Cycle Analyzed by Genome Sequencing, Transcriptome Profiling and Co-infection with Leishmania donovani.</title>
        <authorList>
            <person name="Kraeva N."/>
            <person name="Butenko A."/>
            <person name="Hlavacova J."/>
            <person name="Kostygov A."/>
            <person name="Myskova J."/>
            <person name="Grybchuk D."/>
            <person name="Lestinova T."/>
            <person name="Votypka J."/>
            <person name="Volf P."/>
            <person name="Opperdoes F."/>
            <person name="Flegontov P."/>
            <person name="Lukes J."/>
            <person name="Yurchenko V."/>
        </authorList>
    </citation>
    <scope>NUCLEOTIDE SEQUENCE [LARGE SCALE GENOMIC DNA]</scope>
    <source>
        <strain evidence="2 3">ATCC 30220</strain>
    </source>
</reference>
<dbReference type="InterPro" id="IPR013885">
    <property type="entry name" value="DUF1764_euk"/>
</dbReference>
<dbReference type="PANTHER" id="PTHR34066">
    <property type="entry name" value="GROWTH FACTOR 2"/>
    <property type="match status" value="1"/>
</dbReference>
<dbReference type="Pfam" id="PF08576">
    <property type="entry name" value="DUF1764"/>
    <property type="match status" value="1"/>
</dbReference>
<name>A0A0N1I8J3_LEPSE</name>
<comment type="caution">
    <text evidence="2">The sequence shown here is derived from an EMBL/GenBank/DDBJ whole genome shotgun (WGS) entry which is preliminary data.</text>
</comment>